<feature type="transmembrane region" description="Helical" evidence="9">
    <location>
        <begin position="128"/>
        <end position="149"/>
    </location>
</feature>
<proteinExistence type="predicted"/>
<evidence type="ECO:0000256" key="9">
    <source>
        <dbReference type="SAM" id="Phobius"/>
    </source>
</evidence>
<keyword evidence="7" id="KW-0407">Ion channel</keyword>
<evidence type="ECO:0000256" key="3">
    <source>
        <dbReference type="ARBA" id="ARBA00022692"/>
    </source>
</evidence>
<reference evidence="11" key="1">
    <citation type="journal article" date="2020" name="Nat. Commun.">
        <title>Large-scale genome sequencing of mycorrhizal fungi provides insights into the early evolution of symbiotic traits.</title>
        <authorList>
            <person name="Miyauchi S."/>
            <person name="Kiss E."/>
            <person name="Kuo A."/>
            <person name="Drula E."/>
            <person name="Kohler A."/>
            <person name="Sanchez-Garcia M."/>
            <person name="Morin E."/>
            <person name="Andreopoulos B."/>
            <person name="Barry K.W."/>
            <person name="Bonito G."/>
            <person name="Buee M."/>
            <person name="Carver A."/>
            <person name="Chen C."/>
            <person name="Cichocki N."/>
            <person name="Clum A."/>
            <person name="Culley D."/>
            <person name="Crous P.W."/>
            <person name="Fauchery L."/>
            <person name="Girlanda M."/>
            <person name="Hayes R.D."/>
            <person name="Keri Z."/>
            <person name="LaButti K."/>
            <person name="Lipzen A."/>
            <person name="Lombard V."/>
            <person name="Magnuson J."/>
            <person name="Maillard F."/>
            <person name="Murat C."/>
            <person name="Nolan M."/>
            <person name="Ohm R.A."/>
            <person name="Pangilinan J."/>
            <person name="Pereira M.F."/>
            <person name="Perotto S."/>
            <person name="Peter M."/>
            <person name="Pfister S."/>
            <person name="Riley R."/>
            <person name="Sitrit Y."/>
            <person name="Stielow J.B."/>
            <person name="Szollosi G."/>
            <person name="Zifcakova L."/>
            <person name="Stursova M."/>
            <person name="Spatafora J.W."/>
            <person name="Tedersoo L."/>
            <person name="Vaario L.M."/>
            <person name="Yamada A."/>
            <person name="Yan M."/>
            <person name="Wang P."/>
            <person name="Xu J."/>
            <person name="Bruns T."/>
            <person name="Baldrian P."/>
            <person name="Vilgalys R."/>
            <person name="Dunand C."/>
            <person name="Henrissat B."/>
            <person name="Grigoriev I.V."/>
            <person name="Hibbett D."/>
            <person name="Nagy L.G."/>
            <person name="Martin F.M."/>
        </authorList>
    </citation>
    <scope>NUCLEOTIDE SEQUENCE</scope>
    <source>
        <strain evidence="11">UP504</strain>
    </source>
</reference>
<sequence length="736" mass="82111">MPSVQLLIPLVQSFRFRNSAEDSNELEPPQDTNLITSLLARSTSHHPPNALPSVKRGWFGTIIAFILQYDRPPEFHPRYRWLPIASGLLIPFAILLEIPGLTEHWYVRVNRRTHEMHEYRPNSKILKLGLGISMTCAVVANLSLLSRFLERHVRVTTVLAMIFLTIHGHFCSHLHSSIERGGCSHGLYHISDMINIAAIVIFGLFGRHDDGFTYAQAYWSTVSSTTISTLTNVTLVIDYIKTDRFANSGSGLTHKQRSLVIIVMMLLIWIAIGAGVFAMLLGVPFQQGLYFTIVSIETIGFGDVYPEHNTKTRIFTFFYLITAILNLALAVATIREIISESFRHSGRKRRKRVIRNKALRGRNVATNEMAGSGSGGFARVGEGPEGPATRARPRRQIQAAITKVLFLPTTIVRQIFRRRTDEDHAHDVHEELHHAEKEEDLHLLLPHTGHPDLDADFRDELKATEKSDSLRQLGVAGGAFIVFWLLGSLIFAHTEKWDYGTAVYFCFIAWSTVGYGDLVLRSPAGRAIFILWALIGVGSLTILISVIGEAYAGAFGAVLEKGTFDNFIYLKVKSRSERRAEERALEARLAASRAQMDSLAADLIVHARTYHPHMRHVLGLDKRHRDLAPSKALKDLLIAEMLEEDEATQEIILSHPEMRQTLYVMSYDRSFNRLMQAAMALTKDSGAGSTTTSETPSGPSGLSRTNSDTSEPSTSIDTLSSTSSVPRSPDIERGLL</sequence>
<feature type="compositionally biased region" description="Low complexity" evidence="8">
    <location>
        <begin position="685"/>
        <end position="703"/>
    </location>
</feature>
<dbReference type="PANTHER" id="PTHR11003:SF342">
    <property type="entry name" value="OUTWARD-RECTIFIER POTASSIUM CHANNEL TOK1"/>
    <property type="match status" value="1"/>
</dbReference>
<feature type="transmembrane region" description="Helical" evidence="9">
    <location>
        <begin position="473"/>
        <end position="493"/>
    </location>
</feature>
<feature type="transmembrane region" description="Helical" evidence="9">
    <location>
        <begin position="258"/>
        <end position="281"/>
    </location>
</feature>
<feature type="transmembrane region" description="Helical" evidence="9">
    <location>
        <begin position="81"/>
        <end position="107"/>
    </location>
</feature>
<dbReference type="Proteomes" id="UP000886523">
    <property type="component" value="Unassembled WGS sequence"/>
</dbReference>
<dbReference type="GO" id="GO:0015271">
    <property type="term" value="F:outward rectifier potassium channel activity"/>
    <property type="evidence" value="ECO:0007669"/>
    <property type="project" value="TreeGrafter"/>
</dbReference>
<comment type="subcellular location">
    <subcellularLocation>
        <location evidence="1">Membrane</location>
        <topology evidence="1">Multi-pass membrane protein</topology>
    </subcellularLocation>
</comment>
<dbReference type="InterPro" id="IPR003280">
    <property type="entry name" value="2pore_dom_K_chnl"/>
</dbReference>
<dbReference type="GO" id="GO:0005886">
    <property type="term" value="C:plasma membrane"/>
    <property type="evidence" value="ECO:0007669"/>
    <property type="project" value="TreeGrafter"/>
</dbReference>
<dbReference type="EMBL" id="MU128953">
    <property type="protein sequence ID" value="KAF9515105.1"/>
    <property type="molecule type" value="Genomic_DNA"/>
</dbReference>
<dbReference type="SUPFAM" id="SSF81324">
    <property type="entry name" value="Voltage-gated potassium channels"/>
    <property type="match status" value="2"/>
</dbReference>
<evidence type="ECO:0000313" key="11">
    <source>
        <dbReference type="EMBL" id="KAF9515105.1"/>
    </source>
</evidence>
<keyword evidence="6 9" id="KW-0472">Membrane</keyword>
<dbReference type="Gene3D" id="1.10.287.70">
    <property type="match status" value="2"/>
</dbReference>
<feature type="transmembrane region" description="Helical" evidence="9">
    <location>
        <begin position="155"/>
        <end position="174"/>
    </location>
</feature>
<evidence type="ECO:0000259" key="10">
    <source>
        <dbReference type="Pfam" id="PF07885"/>
    </source>
</evidence>
<dbReference type="PANTHER" id="PTHR11003">
    <property type="entry name" value="POTASSIUM CHANNEL, SUBFAMILY K"/>
    <property type="match status" value="1"/>
</dbReference>
<name>A0A9P6B074_9AGAM</name>
<dbReference type="GO" id="GO:0030322">
    <property type="term" value="P:stabilization of membrane potential"/>
    <property type="evidence" value="ECO:0007669"/>
    <property type="project" value="TreeGrafter"/>
</dbReference>
<evidence type="ECO:0000256" key="7">
    <source>
        <dbReference type="ARBA" id="ARBA00023303"/>
    </source>
</evidence>
<evidence type="ECO:0000256" key="8">
    <source>
        <dbReference type="SAM" id="MobiDB-lite"/>
    </source>
</evidence>
<feature type="compositionally biased region" description="Low complexity" evidence="8">
    <location>
        <begin position="713"/>
        <end position="724"/>
    </location>
</feature>
<evidence type="ECO:0000256" key="6">
    <source>
        <dbReference type="ARBA" id="ARBA00023136"/>
    </source>
</evidence>
<evidence type="ECO:0000256" key="1">
    <source>
        <dbReference type="ARBA" id="ARBA00004141"/>
    </source>
</evidence>
<keyword evidence="12" id="KW-1185">Reference proteome</keyword>
<keyword evidence="5" id="KW-0406">Ion transport</keyword>
<evidence type="ECO:0000256" key="4">
    <source>
        <dbReference type="ARBA" id="ARBA00022989"/>
    </source>
</evidence>
<dbReference type="AlphaFoldDB" id="A0A9P6B074"/>
<feature type="transmembrane region" description="Helical" evidence="9">
    <location>
        <begin position="527"/>
        <end position="548"/>
    </location>
</feature>
<comment type="caution">
    <text evidence="11">The sequence shown here is derived from an EMBL/GenBank/DDBJ whole genome shotgun (WGS) entry which is preliminary data.</text>
</comment>
<feature type="region of interest" description="Disordered" evidence="8">
    <location>
        <begin position="683"/>
        <end position="736"/>
    </location>
</feature>
<evidence type="ECO:0000256" key="5">
    <source>
        <dbReference type="ARBA" id="ARBA00023065"/>
    </source>
</evidence>
<dbReference type="OrthoDB" id="297496at2759"/>
<keyword evidence="4 9" id="KW-1133">Transmembrane helix</keyword>
<feature type="domain" description="Potassium channel" evidence="10">
    <location>
        <begin position="265"/>
        <end position="339"/>
    </location>
</feature>
<accession>A0A9P6B074</accession>
<feature type="transmembrane region" description="Helical" evidence="9">
    <location>
        <begin position="217"/>
        <end position="237"/>
    </location>
</feature>
<dbReference type="Pfam" id="PF07885">
    <property type="entry name" value="Ion_trans_2"/>
    <property type="match status" value="2"/>
</dbReference>
<gene>
    <name evidence="11" type="ORF">BS47DRAFT_1484681</name>
</gene>
<dbReference type="GO" id="GO:0022841">
    <property type="term" value="F:potassium ion leak channel activity"/>
    <property type="evidence" value="ECO:0007669"/>
    <property type="project" value="TreeGrafter"/>
</dbReference>
<feature type="transmembrane region" description="Helical" evidence="9">
    <location>
        <begin position="499"/>
        <end position="520"/>
    </location>
</feature>
<organism evidence="11 12">
    <name type="scientific">Hydnum rufescens UP504</name>
    <dbReference type="NCBI Taxonomy" id="1448309"/>
    <lineage>
        <taxon>Eukaryota</taxon>
        <taxon>Fungi</taxon>
        <taxon>Dikarya</taxon>
        <taxon>Basidiomycota</taxon>
        <taxon>Agaricomycotina</taxon>
        <taxon>Agaricomycetes</taxon>
        <taxon>Cantharellales</taxon>
        <taxon>Hydnaceae</taxon>
        <taxon>Hydnum</taxon>
    </lineage>
</organism>
<evidence type="ECO:0000313" key="12">
    <source>
        <dbReference type="Proteomes" id="UP000886523"/>
    </source>
</evidence>
<keyword evidence="2" id="KW-0813">Transport</keyword>
<dbReference type="InterPro" id="IPR013099">
    <property type="entry name" value="K_chnl_dom"/>
</dbReference>
<feature type="domain" description="Potassium channel" evidence="10">
    <location>
        <begin position="480"/>
        <end position="550"/>
    </location>
</feature>
<feature type="transmembrane region" description="Helical" evidence="9">
    <location>
        <begin position="186"/>
        <end position="205"/>
    </location>
</feature>
<keyword evidence="3 9" id="KW-0812">Transmembrane</keyword>
<protein>
    <recommendedName>
        <fullName evidence="10">Potassium channel domain-containing protein</fullName>
    </recommendedName>
</protein>
<feature type="region of interest" description="Disordered" evidence="8">
    <location>
        <begin position="370"/>
        <end position="393"/>
    </location>
</feature>
<evidence type="ECO:0000256" key="2">
    <source>
        <dbReference type="ARBA" id="ARBA00022448"/>
    </source>
</evidence>
<feature type="transmembrane region" description="Helical" evidence="9">
    <location>
        <begin position="314"/>
        <end position="338"/>
    </location>
</feature>